<feature type="region of interest" description="Disordered" evidence="9">
    <location>
        <begin position="130"/>
        <end position="155"/>
    </location>
</feature>
<dbReference type="InterPro" id="IPR039748">
    <property type="entry name" value="RPC3"/>
</dbReference>
<feature type="domain" description="RNA polymerase III Rpc82 C -terminal" evidence="10">
    <location>
        <begin position="167"/>
        <end position="407"/>
    </location>
</feature>
<dbReference type="Pfam" id="PF08221">
    <property type="entry name" value="HTH_9"/>
    <property type="match status" value="1"/>
</dbReference>
<gene>
    <name evidence="13" type="primary">RPC82</name>
    <name evidence="13" type="ORF">HRR80_009519</name>
</gene>
<comment type="caution">
    <text evidence="13">The sequence shown here is derived from an EMBL/GenBank/DDBJ whole genome shotgun (WGS) entry which is preliminary data.</text>
</comment>
<comment type="similarity">
    <text evidence="2 8">Belongs to the RNA polymerase beta chain family.</text>
</comment>
<evidence type="ECO:0000256" key="8">
    <source>
        <dbReference type="RuleBase" id="RU367076"/>
    </source>
</evidence>
<dbReference type="Pfam" id="PF05645">
    <property type="entry name" value="RNA_pol_Rpc82"/>
    <property type="match status" value="1"/>
</dbReference>
<feature type="domain" description="DNA-directed RNA polymerase III subunit RPC3 winged-helix" evidence="12">
    <location>
        <begin position="429"/>
        <end position="497"/>
    </location>
</feature>
<evidence type="ECO:0000259" key="11">
    <source>
        <dbReference type="Pfam" id="PF08221"/>
    </source>
</evidence>
<feature type="domain" description="RNA polymerase III subunit RPC82-related helix-turn-helix" evidence="11">
    <location>
        <begin position="7"/>
        <end position="62"/>
    </location>
</feature>
<evidence type="ECO:0000256" key="6">
    <source>
        <dbReference type="ARBA" id="ARBA00023242"/>
    </source>
</evidence>
<evidence type="ECO:0000313" key="13">
    <source>
        <dbReference type="EMBL" id="KAJ8986375.1"/>
    </source>
</evidence>
<evidence type="ECO:0000313" key="14">
    <source>
        <dbReference type="Proteomes" id="UP001161757"/>
    </source>
</evidence>
<protein>
    <recommendedName>
        <fullName evidence="8">DNA-directed RNA polymerase III subunit RPC3</fullName>
        <shortName evidence="8">RNA polymerase III subunit C3</shortName>
    </recommendedName>
</protein>
<comment type="subunit">
    <text evidence="3 8">Component of the RNA polymerase III (Pol III) complex consisting of 17 subunits.</text>
</comment>
<sequence length="584" mass="66627">MEEYARLCCLAVEDVYGSFLAEIFQHLAQQGRLSVNQVAQKCRLPLRQVKAGMAALIQLRLVYQHTTPDGSSTYQANTHSAYNLIRTGQLVELAARRYGQAAAKVMEHLAILGYATPDELEARVSGDGHFANPQEPAASTNGHLQNGATPDVDQKSRERFRTALRCLIDDRFITSVRDAHFQSPFDARQEVERHFRHLGVMPSAKGKKVQSEIDHRVDVELESRMDGTISSNSVLQFLEQRERSQENAVYSQVCGPKSDGCYWLTLQSVPMLCIDHSNLVMSTRNERLAIAVEKRFGREAAQVLRAACLQVDVDSGPVKRRDNTSAMIHRLNTPKISNDISEEDKLVGQNGDFGGHNWRSEGRLVNGHRDQLVNGAMHNRQIESQLAVLAEGPFNFLSQDASGNQWFLHRTRLNHFLRDEELMRLMGESLDGPALRIVRMLMDKGKLDEKTLQEIGLLGAKDLRQCLAQLQMLGFLELQEVPREPQRQPNRTIFLWFYDPERVRKLFLGRLYKTMARLFQRLRLERERLASTLSKVERTDVQGSEAEMLAPAELQVLLQWRRKEAWFMAEINRLDESVMILRDL</sequence>
<keyword evidence="4 8" id="KW-0240">DNA-directed RNA polymerase</keyword>
<dbReference type="InterPro" id="IPR055207">
    <property type="entry name" value="POLR3C_WHD"/>
</dbReference>
<reference evidence="13" key="1">
    <citation type="submission" date="2023-01" db="EMBL/GenBank/DDBJ databases">
        <title>Exophiala dermititidis isolated from Cystic Fibrosis Patient.</title>
        <authorList>
            <person name="Kurbessoian T."/>
            <person name="Crocker A."/>
            <person name="Murante D."/>
            <person name="Hogan D.A."/>
            <person name="Stajich J.E."/>
        </authorList>
    </citation>
    <scope>NUCLEOTIDE SEQUENCE</scope>
    <source>
        <strain evidence="13">Ex8</strain>
    </source>
</reference>
<dbReference type="PANTHER" id="PTHR12949:SF0">
    <property type="entry name" value="DNA-DIRECTED RNA POLYMERASE III SUBUNIT RPC3"/>
    <property type="match status" value="1"/>
</dbReference>
<keyword evidence="6 8" id="KW-0539">Nucleus</keyword>
<comment type="function">
    <text evidence="7 8">DNA-dependent RNA polymerase catalyzes the transcription of DNA into RNA using the four ribonucleoside triphosphates as substrates. Specific core component of RNA polymerase III which synthesizes small RNAs, such as 5S rRNA and tRNAs.</text>
</comment>
<dbReference type="GO" id="GO:0003697">
    <property type="term" value="F:single-stranded DNA binding"/>
    <property type="evidence" value="ECO:0007669"/>
    <property type="project" value="UniProtKB-UniRule"/>
</dbReference>
<evidence type="ECO:0000256" key="9">
    <source>
        <dbReference type="SAM" id="MobiDB-lite"/>
    </source>
</evidence>
<dbReference type="GO" id="GO:0006351">
    <property type="term" value="P:DNA-templated transcription"/>
    <property type="evidence" value="ECO:0007669"/>
    <property type="project" value="InterPro"/>
</dbReference>
<dbReference type="Gene3D" id="1.10.10.10">
    <property type="entry name" value="Winged helix-like DNA-binding domain superfamily/Winged helix DNA-binding domain"/>
    <property type="match status" value="2"/>
</dbReference>
<dbReference type="AlphaFoldDB" id="A0AAN6EJK4"/>
<dbReference type="EMBL" id="JAJGCB010000040">
    <property type="protein sequence ID" value="KAJ8986375.1"/>
    <property type="molecule type" value="Genomic_DNA"/>
</dbReference>
<dbReference type="InterPro" id="IPR036388">
    <property type="entry name" value="WH-like_DNA-bd_sf"/>
</dbReference>
<evidence type="ECO:0000256" key="4">
    <source>
        <dbReference type="ARBA" id="ARBA00022478"/>
    </source>
</evidence>
<evidence type="ECO:0000259" key="12">
    <source>
        <dbReference type="Pfam" id="PF22536"/>
    </source>
</evidence>
<dbReference type="PANTHER" id="PTHR12949">
    <property type="entry name" value="RNA POLYMERASE III DNA DIRECTED -RELATED"/>
    <property type="match status" value="1"/>
</dbReference>
<evidence type="ECO:0000256" key="2">
    <source>
        <dbReference type="ARBA" id="ARBA00006835"/>
    </source>
</evidence>
<dbReference type="InterPro" id="IPR013197">
    <property type="entry name" value="RNA_pol_III_RPC82-rel_HTH"/>
</dbReference>
<organism evidence="13 14">
    <name type="scientific">Exophiala dermatitidis</name>
    <name type="common">Black yeast-like fungus</name>
    <name type="synonym">Wangiella dermatitidis</name>
    <dbReference type="NCBI Taxonomy" id="5970"/>
    <lineage>
        <taxon>Eukaryota</taxon>
        <taxon>Fungi</taxon>
        <taxon>Dikarya</taxon>
        <taxon>Ascomycota</taxon>
        <taxon>Pezizomycotina</taxon>
        <taxon>Eurotiomycetes</taxon>
        <taxon>Chaetothyriomycetidae</taxon>
        <taxon>Chaetothyriales</taxon>
        <taxon>Herpotrichiellaceae</taxon>
        <taxon>Exophiala</taxon>
    </lineage>
</organism>
<name>A0AAN6EJK4_EXODE</name>
<comment type="subcellular location">
    <subcellularLocation>
        <location evidence="1 8">Nucleus</location>
    </subcellularLocation>
</comment>
<dbReference type="GO" id="GO:0005666">
    <property type="term" value="C:RNA polymerase III complex"/>
    <property type="evidence" value="ECO:0007669"/>
    <property type="project" value="UniProtKB-UniRule"/>
</dbReference>
<evidence type="ECO:0000256" key="7">
    <source>
        <dbReference type="ARBA" id="ARBA00025127"/>
    </source>
</evidence>
<proteinExistence type="inferred from homology"/>
<evidence type="ECO:0000256" key="5">
    <source>
        <dbReference type="ARBA" id="ARBA00023163"/>
    </source>
</evidence>
<evidence type="ECO:0000256" key="1">
    <source>
        <dbReference type="ARBA" id="ARBA00004123"/>
    </source>
</evidence>
<evidence type="ECO:0000256" key="3">
    <source>
        <dbReference type="ARBA" id="ARBA00011206"/>
    </source>
</evidence>
<accession>A0AAN6EJK4</accession>
<dbReference type="InterPro" id="IPR008806">
    <property type="entry name" value="RNA_pol_III_Rpc82_C"/>
</dbReference>
<dbReference type="Pfam" id="PF22536">
    <property type="entry name" value="WHD_POLR3C"/>
    <property type="match status" value="1"/>
</dbReference>
<keyword evidence="5 8" id="KW-0804">Transcription</keyword>
<feature type="compositionally biased region" description="Polar residues" evidence="9">
    <location>
        <begin position="137"/>
        <end position="148"/>
    </location>
</feature>
<evidence type="ECO:0000259" key="10">
    <source>
        <dbReference type="Pfam" id="PF05645"/>
    </source>
</evidence>
<dbReference type="Proteomes" id="UP001161757">
    <property type="component" value="Unassembled WGS sequence"/>
</dbReference>